<proteinExistence type="predicted"/>
<protein>
    <submittedName>
        <fullName evidence="1">Uncharacterized protein</fullName>
    </submittedName>
</protein>
<evidence type="ECO:0000313" key="2">
    <source>
        <dbReference type="Proteomes" id="UP000199034"/>
    </source>
</evidence>
<dbReference type="Proteomes" id="UP000199034">
    <property type="component" value="Unassembled WGS sequence"/>
</dbReference>
<sequence length="58" mass="6242">MFAAWGLFDAFGILFGAVVFVPETYWSGVSDALPYVTVGLLGWFLTIAAVLGSRRTLA</sequence>
<gene>
    <name evidence="1" type="ORF">SAMN05421872_11546</name>
</gene>
<evidence type="ECO:0000313" key="1">
    <source>
        <dbReference type="EMBL" id="SDE11935.1"/>
    </source>
</evidence>
<organism evidence="1 2">
    <name type="scientific">Nocardioides lianchengensis</name>
    <dbReference type="NCBI Taxonomy" id="1045774"/>
    <lineage>
        <taxon>Bacteria</taxon>
        <taxon>Bacillati</taxon>
        <taxon>Actinomycetota</taxon>
        <taxon>Actinomycetes</taxon>
        <taxon>Propionibacteriales</taxon>
        <taxon>Nocardioidaceae</taxon>
        <taxon>Nocardioides</taxon>
    </lineage>
</organism>
<name>A0A1G7AD35_9ACTN</name>
<dbReference type="AlphaFoldDB" id="A0A1G7AD35"/>
<reference evidence="1 2" key="1">
    <citation type="submission" date="2016-10" db="EMBL/GenBank/DDBJ databases">
        <authorList>
            <person name="de Groot N.N."/>
        </authorList>
    </citation>
    <scope>NUCLEOTIDE SEQUENCE [LARGE SCALE GENOMIC DNA]</scope>
    <source>
        <strain evidence="1 2">CGMCC 4.6858</strain>
    </source>
</reference>
<accession>A0A1G7AD35</accession>
<keyword evidence="2" id="KW-1185">Reference proteome</keyword>
<dbReference type="EMBL" id="FMZM01000015">
    <property type="protein sequence ID" value="SDE11935.1"/>
    <property type="molecule type" value="Genomic_DNA"/>
</dbReference>